<dbReference type="InterPro" id="IPR003961">
    <property type="entry name" value="FN3_dom"/>
</dbReference>
<keyword evidence="12" id="KW-1185">Reference proteome</keyword>
<evidence type="ECO:0000259" key="10">
    <source>
        <dbReference type="PROSITE" id="PS50853"/>
    </source>
</evidence>
<dbReference type="Proteomes" id="UP000014500">
    <property type="component" value="Unassembled WGS sequence"/>
</dbReference>
<dbReference type="InterPro" id="IPR013162">
    <property type="entry name" value="CD80_C2-set"/>
</dbReference>
<keyword evidence="4" id="KW-1015">Disulfide bond</keyword>
<dbReference type="Pfam" id="PF08205">
    <property type="entry name" value="C2-set_2"/>
    <property type="match status" value="1"/>
</dbReference>
<keyword evidence="2" id="KW-0677">Repeat</keyword>
<evidence type="ECO:0000256" key="8">
    <source>
        <dbReference type="SAM" id="Phobius"/>
    </source>
</evidence>
<dbReference type="Gene3D" id="2.60.40.10">
    <property type="entry name" value="Immunoglobulins"/>
    <property type="match status" value="8"/>
</dbReference>
<dbReference type="GO" id="GO:0005886">
    <property type="term" value="C:plasma membrane"/>
    <property type="evidence" value="ECO:0007669"/>
    <property type="project" value="TreeGrafter"/>
</dbReference>
<dbReference type="InterPro" id="IPR051275">
    <property type="entry name" value="Cell_adhesion_signaling"/>
</dbReference>
<dbReference type="GO" id="GO:0005911">
    <property type="term" value="C:cell-cell junction"/>
    <property type="evidence" value="ECO:0007669"/>
    <property type="project" value="TreeGrafter"/>
</dbReference>
<dbReference type="OMA" id="IEGYSPG"/>
<dbReference type="SMART" id="SM00408">
    <property type="entry name" value="IGc2"/>
    <property type="match status" value="6"/>
</dbReference>
<dbReference type="PhylomeDB" id="T1IZV2"/>
<dbReference type="InterPro" id="IPR013098">
    <property type="entry name" value="Ig_I-set"/>
</dbReference>
<dbReference type="Pfam" id="PF00047">
    <property type="entry name" value="ig"/>
    <property type="match status" value="1"/>
</dbReference>
<feature type="domain" description="Ig-like" evidence="9">
    <location>
        <begin position="82"/>
        <end position="176"/>
    </location>
</feature>
<evidence type="ECO:0000256" key="3">
    <source>
        <dbReference type="ARBA" id="ARBA00023136"/>
    </source>
</evidence>
<dbReference type="GO" id="GO:0009653">
    <property type="term" value="P:anatomical structure morphogenesis"/>
    <property type="evidence" value="ECO:0007669"/>
    <property type="project" value="UniProtKB-ARBA"/>
</dbReference>
<keyword evidence="5" id="KW-0325">Glycoprotein</keyword>
<evidence type="ECO:0000256" key="5">
    <source>
        <dbReference type="ARBA" id="ARBA00023180"/>
    </source>
</evidence>
<dbReference type="InterPro" id="IPR003599">
    <property type="entry name" value="Ig_sub"/>
</dbReference>
<dbReference type="InterPro" id="IPR036179">
    <property type="entry name" value="Ig-like_dom_sf"/>
</dbReference>
<dbReference type="SMART" id="SM00060">
    <property type="entry name" value="FN3"/>
    <property type="match status" value="1"/>
</dbReference>
<evidence type="ECO:0008006" key="13">
    <source>
        <dbReference type="Google" id="ProtNLM"/>
    </source>
</evidence>
<organism evidence="11 12">
    <name type="scientific">Strigamia maritima</name>
    <name type="common">European centipede</name>
    <name type="synonym">Geophilus maritimus</name>
    <dbReference type="NCBI Taxonomy" id="126957"/>
    <lineage>
        <taxon>Eukaryota</taxon>
        <taxon>Metazoa</taxon>
        <taxon>Ecdysozoa</taxon>
        <taxon>Arthropoda</taxon>
        <taxon>Myriapoda</taxon>
        <taxon>Chilopoda</taxon>
        <taxon>Pleurostigmophora</taxon>
        <taxon>Geophilomorpha</taxon>
        <taxon>Linotaeniidae</taxon>
        <taxon>Strigamia</taxon>
    </lineage>
</organism>
<dbReference type="HOGENOM" id="CLU_003881_1_0_1"/>
<keyword evidence="6" id="KW-0393">Immunoglobulin domain</keyword>
<feature type="compositionally biased region" description="Polar residues" evidence="7">
    <location>
        <begin position="914"/>
        <end position="933"/>
    </location>
</feature>
<evidence type="ECO:0000256" key="2">
    <source>
        <dbReference type="ARBA" id="ARBA00022737"/>
    </source>
</evidence>
<feature type="domain" description="Ig-like" evidence="9">
    <location>
        <begin position="184"/>
        <end position="267"/>
    </location>
</feature>
<reference evidence="12" key="1">
    <citation type="submission" date="2011-05" db="EMBL/GenBank/DDBJ databases">
        <authorList>
            <person name="Richards S.R."/>
            <person name="Qu J."/>
            <person name="Jiang H."/>
            <person name="Jhangiani S.N."/>
            <person name="Agravi P."/>
            <person name="Goodspeed R."/>
            <person name="Gross S."/>
            <person name="Mandapat C."/>
            <person name="Jackson L."/>
            <person name="Mathew T."/>
            <person name="Pu L."/>
            <person name="Thornton R."/>
            <person name="Saada N."/>
            <person name="Wilczek-Boney K.B."/>
            <person name="Lee S."/>
            <person name="Kovar C."/>
            <person name="Wu Y."/>
            <person name="Scherer S.E."/>
            <person name="Worley K.C."/>
            <person name="Muzny D.M."/>
            <person name="Gibbs R."/>
        </authorList>
    </citation>
    <scope>NUCLEOTIDE SEQUENCE</scope>
    <source>
        <strain evidence="12">Brora</strain>
    </source>
</reference>
<evidence type="ECO:0000256" key="6">
    <source>
        <dbReference type="ARBA" id="ARBA00023319"/>
    </source>
</evidence>
<feature type="domain" description="Ig-like" evidence="9">
    <location>
        <begin position="379"/>
        <end position="463"/>
    </location>
</feature>
<feature type="domain" description="Ig-like" evidence="9">
    <location>
        <begin position="277"/>
        <end position="374"/>
    </location>
</feature>
<protein>
    <recommendedName>
        <fullName evidence="13">Nephrin</fullName>
    </recommendedName>
</protein>
<dbReference type="Pfam" id="PF13927">
    <property type="entry name" value="Ig_3"/>
    <property type="match status" value="1"/>
</dbReference>
<proteinExistence type="predicted"/>
<dbReference type="PROSITE" id="PS50853">
    <property type="entry name" value="FN3"/>
    <property type="match status" value="1"/>
</dbReference>
<feature type="domain" description="Ig-like" evidence="9">
    <location>
        <begin position="562"/>
        <end position="660"/>
    </location>
</feature>
<dbReference type="FunFam" id="2.60.40.10:FF:000032">
    <property type="entry name" value="palladin isoform X1"/>
    <property type="match status" value="1"/>
</dbReference>
<dbReference type="STRING" id="126957.T1IZV2"/>
<evidence type="ECO:0000259" key="9">
    <source>
        <dbReference type="PROSITE" id="PS50835"/>
    </source>
</evidence>
<reference evidence="11" key="2">
    <citation type="submission" date="2015-02" db="UniProtKB">
        <authorList>
            <consortium name="EnsemblMetazoa"/>
        </authorList>
    </citation>
    <scope>IDENTIFICATION</scope>
</reference>
<evidence type="ECO:0000256" key="7">
    <source>
        <dbReference type="SAM" id="MobiDB-lite"/>
    </source>
</evidence>
<evidence type="ECO:0000256" key="4">
    <source>
        <dbReference type="ARBA" id="ARBA00023157"/>
    </source>
</evidence>
<dbReference type="eggNOG" id="KOG3515">
    <property type="taxonomic scope" value="Eukaryota"/>
</dbReference>
<feature type="region of interest" description="Disordered" evidence="7">
    <location>
        <begin position="909"/>
        <end position="936"/>
    </location>
</feature>
<keyword evidence="3 8" id="KW-0472">Membrane</keyword>
<feature type="transmembrane region" description="Helical" evidence="8">
    <location>
        <begin position="784"/>
        <end position="808"/>
    </location>
</feature>
<dbReference type="EnsemblMetazoa" id="SMAR006788-RA">
    <property type="protein sequence ID" value="SMAR006788-PA"/>
    <property type="gene ID" value="SMAR006788"/>
</dbReference>
<dbReference type="EMBL" id="JH431726">
    <property type="status" value="NOT_ANNOTATED_CDS"/>
    <property type="molecule type" value="Genomic_DNA"/>
</dbReference>
<dbReference type="InterPro" id="IPR013783">
    <property type="entry name" value="Ig-like_fold"/>
</dbReference>
<keyword evidence="8" id="KW-0812">Transmembrane</keyword>
<dbReference type="PANTHER" id="PTHR11640:SF31">
    <property type="entry name" value="IRREGULAR CHIASM C-ROUGHEST PROTEIN-RELATED"/>
    <property type="match status" value="1"/>
</dbReference>
<dbReference type="SUPFAM" id="SSF49265">
    <property type="entry name" value="Fibronectin type III"/>
    <property type="match status" value="1"/>
</dbReference>
<evidence type="ECO:0000313" key="12">
    <source>
        <dbReference type="Proteomes" id="UP000014500"/>
    </source>
</evidence>
<dbReference type="AlphaFoldDB" id="T1IZV2"/>
<dbReference type="InterPro" id="IPR013151">
    <property type="entry name" value="Immunoglobulin_dom"/>
</dbReference>
<evidence type="ECO:0000256" key="1">
    <source>
        <dbReference type="ARBA" id="ARBA00004479"/>
    </source>
</evidence>
<feature type="region of interest" description="Disordered" evidence="7">
    <location>
        <begin position="838"/>
        <end position="868"/>
    </location>
</feature>
<name>T1IZV2_STRMM</name>
<dbReference type="Pfam" id="PF00041">
    <property type="entry name" value="fn3"/>
    <property type="match status" value="1"/>
</dbReference>
<sequence length="1034" mass="112849">MGDTITLKCVSRGGNPLAQLVWFKNGDQIDFSYSTTNRESINTYSFQVDATDNNALYKCEASNSITTQPLATTVKFLVQFAPSKLTIIGAKEAKTGDTLTMTCLTDKSNPAAEVSWVVDGRPVPAKSSVTASSEGGWVTTSEVTATVSGQERTMMFSCYATHLALGTTIVETAMVNILYPPNMPSILGYSDGTSIRAGNLQRLTCICMGGNPLATLTWFKGSKTIPSTNSVSGNIASAEIAIVTEASDNEADYRCEASNTATEKALSVSTRLTVHFPSSGVHIKITPKNAKAGRKITLQCDSSSSNPESTLTWWKGGYLVQGKPNGTTDGPHGGKSSRSILRLDVTSEDDGALYTCQATNEMLQQSVHNAVTLSILYKPIFVSPPNDVVNIREGEEALINMTARGNPSSINYTWVKRDINGDSKIIAYGAILNMTLVKREHGAIYLVEAKNDEGLTRANFTLVVQYPAKVMKISKSLLVDEGGNAHFECEIDANPKPSSSQIWKRDGYDMSARAKQSTDGNKAFLSILSITKDDSGNFTCFANNGIGDPSQMSTGLMVKFRPIMNTSPEFQKAASEKGQRAKLKCRAEGTPQLTFTWIREGTSITLGSNNVKYQMNTVQTGLIVAESELIVNEVKFKDYGIYECMARNEIGYASTEIRLEGTSHPDVPLAIKVLNVSHNTVWLSWNPGFDGGLTQSFRIRYKDDVGKAFQYWDVDPSDVTMYGIGNLMLATEYSFSIMAYNTLGESEYTSDVVKAKTLSELPPSEQKTTLPPYIYEKVGEIPRIAIISVSVLGMFLAVLNVFLLVWCIQRQRKKRMEEAAESDQSSSKTAATIEMYAPSSYTGTGTGETLSSISEKSESYSDENSIVDYNDDSTSKVATTTYLTDRPETTVSTVFPTATDTSQYLTVRDVNPGSRHNTLTRTSPKINNNQNLYQHEPDNNYADELRRNAYNQNLGDKVNYNKTPPSPTKVPVGDGYFNIAPESRYIPYPPAVSPPPPRQPTAPTSAAHALSTFNPNILVPAQQTLPPELQGHLV</sequence>
<feature type="domain" description="Ig-like" evidence="9">
    <location>
        <begin position="1"/>
        <end position="75"/>
    </location>
</feature>
<dbReference type="SMART" id="SM00409">
    <property type="entry name" value="IG"/>
    <property type="match status" value="7"/>
</dbReference>
<keyword evidence="8" id="KW-1133">Transmembrane helix</keyword>
<dbReference type="InterPro" id="IPR003598">
    <property type="entry name" value="Ig_sub2"/>
</dbReference>
<comment type="subcellular location">
    <subcellularLocation>
        <location evidence="1">Membrane</location>
        <topology evidence="1">Single-pass type I membrane protein</topology>
    </subcellularLocation>
</comment>
<dbReference type="GO" id="GO:0098609">
    <property type="term" value="P:cell-cell adhesion"/>
    <property type="evidence" value="ECO:0007669"/>
    <property type="project" value="TreeGrafter"/>
</dbReference>
<dbReference type="SUPFAM" id="SSF48726">
    <property type="entry name" value="Immunoglobulin"/>
    <property type="match status" value="6"/>
</dbReference>
<dbReference type="GO" id="GO:0030154">
    <property type="term" value="P:cell differentiation"/>
    <property type="evidence" value="ECO:0007669"/>
    <property type="project" value="UniProtKB-ARBA"/>
</dbReference>
<dbReference type="InterPro" id="IPR007110">
    <property type="entry name" value="Ig-like_dom"/>
</dbReference>
<feature type="domain" description="Ig-like" evidence="9">
    <location>
        <begin position="467"/>
        <end position="553"/>
    </location>
</feature>
<dbReference type="GO" id="GO:0050839">
    <property type="term" value="F:cell adhesion molecule binding"/>
    <property type="evidence" value="ECO:0007669"/>
    <property type="project" value="TreeGrafter"/>
</dbReference>
<dbReference type="InterPro" id="IPR036116">
    <property type="entry name" value="FN3_sf"/>
</dbReference>
<dbReference type="CDD" id="cd00063">
    <property type="entry name" value="FN3"/>
    <property type="match status" value="1"/>
</dbReference>
<accession>T1IZV2</accession>
<dbReference type="PROSITE" id="PS50835">
    <property type="entry name" value="IG_LIKE"/>
    <property type="match status" value="7"/>
</dbReference>
<evidence type="ECO:0000313" key="11">
    <source>
        <dbReference type="EnsemblMetazoa" id="SMAR006788-PA"/>
    </source>
</evidence>
<feature type="domain" description="Fibronectin type-III" evidence="10">
    <location>
        <begin position="667"/>
        <end position="760"/>
    </location>
</feature>
<dbReference type="PANTHER" id="PTHR11640">
    <property type="entry name" value="NEPHRIN"/>
    <property type="match status" value="1"/>
</dbReference>
<dbReference type="Pfam" id="PF07679">
    <property type="entry name" value="I-set"/>
    <property type="match status" value="3"/>
</dbReference>